<sequence>MNKQVLRIAIALPMVIASANSSLANDTRKPPISNQATIDNIRINGNQQPLFPSTDTRERPKPKGPKGFEVGVQQTPNQQVLGNPANLIERPRPPVPGGTDPGLQQTTQQLLNLPGETRVRPKPKGPGSHDLNLQVVPQQQLQY</sequence>
<dbReference type="KEGG" id="cep:Cri9333_4463"/>
<feature type="chain" id="PRO_5003937951" evidence="2">
    <location>
        <begin position="25"/>
        <end position="143"/>
    </location>
</feature>
<feature type="compositionally biased region" description="Polar residues" evidence="1">
    <location>
        <begin position="32"/>
        <end position="54"/>
    </location>
</feature>
<protein>
    <submittedName>
        <fullName evidence="3">Uncharacterized protein</fullName>
    </submittedName>
</protein>
<organism evidence="3 4">
    <name type="scientific">Crinalium epipsammum PCC 9333</name>
    <dbReference type="NCBI Taxonomy" id="1173022"/>
    <lineage>
        <taxon>Bacteria</taxon>
        <taxon>Bacillati</taxon>
        <taxon>Cyanobacteriota</taxon>
        <taxon>Cyanophyceae</taxon>
        <taxon>Gomontiellales</taxon>
        <taxon>Gomontiellaceae</taxon>
        <taxon>Crinalium</taxon>
    </lineage>
</organism>
<feature type="compositionally biased region" description="Polar residues" evidence="1">
    <location>
        <begin position="72"/>
        <end position="81"/>
    </location>
</feature>
<feature type="region of interest" description="Disordered" evidence="1">
    <location>
        <begin position="22"/>
        <end position="143"/>
    </location>
</feature>
<proteinExistence type="predicted"/>
<gene>
    <name evidence="3" type="ORF">Cri9333_4463</name>
</gene>
<dbReference type="HOGENOM" id="CLU_1965986_0_0_3"/>
<reference evidence="3 4" key="1">
    <citation type="submission" date="2012-06" db="EMBL/GenBank/DDBJ databases">
        <title>Finished chromosome of genome of Crinalium epipsammum PCC 9333.</title>
        <authorList>
            <consortium name="US DOE Joint Genome Institute"/>
            <person name="Gugger M."/>
            <person name="Coursin T."/>
            <person name="Rippka R."/>
            <person name="Tandeau De Marsac N."/>
            <person name="Huntemann M."/>
            <person name="Wei C.-L."/>
            <person name="Han J."/>
            <person name="Detter J.C."/>
            <person name="Han C."/>
            <person name="Tapia R."/>
            <person name="Davenport K."/>
            <person name="Daligault H."/>
            <person name="Erkkila T."/>
            <person name="Gu W."/>
            <person name="Munk A.C.C."/>
            <person name="Teshima H."/>
            <person name="Xu Y."/>
            <person name="Chain P."/>
            <person name="Chen A."/>
            <person name="Krypides N."/>
            <person name="Mavromatis K."/>
            <person name="Markowitz V."/>
            <person name="Szeto E."/>
            <person name="Ivanova N."/>
            <person name="Mikhailova N."/>
            <person name="Ovchinnikova G."/>
            <person name="Pagani I."/>
            <person name="Pati A."/>
            <person name="Goodwin L."/>
            <person name="Peters L."/>
            <person name="Pitluck S."/>
            <person name="Woyke T."/>
            <person name="Kerfeld C."/>
        </authorList>
    </citation>
    <scope>NUCLEOTIDE SEQUENCE [LARGE SCALE GENOMIC DNA]</scope>
    <source>
        <strain evidence="3 4">PCC 9333</strain>
    </source>
</reference>
<keyword evidence="2" id="KW-0732">Signal</keyword>
<feature type="signal peptide" evidence="2">
    <location>
        <begin position="1"/>
        <end position="24"/>
    </location>
</feature>
<evidence type="ECO:0000313" key="4">
    <source>
        <dbReference type="Proteomes" id="UP000010472"/>
    </source>
</evidence>
<evidence type="ECO:0000256" key="1">
    <source>
        <dbReference type="SAM" id="MobiDB-lite"/>
    </source>
</evidence>
<dbReference type="RefSeq" id="WP_015205336.1">
    <property type="nucleotide sequence ID" value="NC_019753.1"/>
</dbReference>
<feature type="compositionally biased region" description="Low complexity" evidence="1">
    <location>
        <begin position="133"/>
        <end position="143"/>
    </location>
</feature>
<dbReference type="eggNOG" id="ENOG502ZS4T">
    <property type="taxonomic scope" value="Bacteria"/>
</dbReference>
<dbReference type="AlphaFoldDB" id="K9W6Z3"/>
<name>K9W6Z3_9CYAN</name>
<evidence type="ECO:0000256" key="2">
    <source>
        <dbReference type="SAM" id="SignalP"/>
    </source>
</evidence>
<evidence type="ECO:0000313" key="3">
    <source>
        <dbReference type="EMBL" id="AFZ15245.1"/>
    </source>
</evidence>
<keyword evidence="4" id="KW-1185">Reference proteome</keyword>
<feature type="compositionally biased region" description="Low complexity" evidence="1">
    <location>
        <begin position="97"/>
        <end position="115"/>
    </location>
</feature>
<dbReference type="EMBL" id="CP003620">
    <property type="protein sequence ID" value="AFZ15245.1"/>
    <property type="molecule type" value="Genomic_DNA"/>
</dbReference>
<dbReference type="Proteomes" id="UP000010472">
    <property type="component" value="Chromosome"/>
</dbReference>
<accession>K9W6Z3</accession>